<dbReference type="PROSITE" id="PS50007">
    <property type="entry name" value="PIPLC_X_DOMAIN"/>
    <property type="match status" value="1"/>
</dbReference>
<dbReference type="CDD" id="cd06587">
    <property type="entry name" value="VOC"/>
    <property type="match status" value="1"/>
</dbReference>
<accession>A0A3B0BJJ8</accession>
<dbReference type="InterPro" id="IPR004360">
    <property type="entry name" value="Glyas_Fos-R_dOase_dom"/>
</dbReference>
<dbReference type="Pfam" id="PF00903">
    <property type="entry name" value="Glyoxalase"/>
    <property type="match status" value="1"/>
</dbReference>
<proteinExistence type="predicted"/>
<reference evidence="2 3" key="1">
    <citation type="journal article" date="2007" name="Int. J. Syst. Evol. Microbiol.">
        <title>Paenibacillus ginsengarvi sp. nov., isolated from soil from ginseng cultivation.</title>
        <authorList>
            <person name="Yoon M.H."/>
            <person name="Ten L.N."/>
            <person name="Im W.T."/>
        </authorList>
    </citation>
    <scope>NUCLEOTIDE SEQUENCE [LARGE SCALE GENOMIC DNA]</scope>
    <source>
        <strain evidence="2 3">KCTC 13059</strain>
    </source>
</reference>
<dbReference type="AlphaFoldDB" id="A0A3B0BJJ8"/>
<dbReference type="PROSITE" id="PS51819">
    <property type="entry name" value="VOC"/>
    <property type="match status" value="1"/>
</dbReference>
<evidence type="ECO:0000313" key="3">
    <source>
        <dbReference type="Proteomes" id="UP000282311"/>
    </source>
</evidence>
<dbReference type="RefSeq" id="WP_120750803.1">
    <property type="nucleotide sequence ID" value="NZ_RBAH01000028.1"/>
</dbReference>
<dbReference type="SUPFAM" id="SSF54593">
    <property type="entry name" value="Glyoxalase/Bleomycin resistance protein/Dihydroxybiphenyl dioxygenase"/>
    <property type="match status" value="1"/>
</dbReference>
<dbReference type="Gene3D" id="3.10.180.10">
    <property type="entry name" value="2,3-Dihydroxybiphenyl 1,2-Dioxygenase, domain 1"/>
    <property type="match status" value="1"/>
</dbReference>
<dbReference type="OrthoDB" id="291991at2"/>
<dbReference type="EMBL" id="RBAH01000028">
    <property type="protein sequence ID" value="RKN71907.1"/>
    <property type="molecule type" value="Genomic_DNA"/>
</dbReference>
<protein>
    <submittedName>
        <fullName evidence="2">VOC family protein</fullName>
    </submittedName>
</protein>
<feature type="domain" description="VOC" evidence="1">
    <location>
        <begin position="5"/>
        <end position="127"/>
    </location>
</feature>
<dbReference type="InterPro" id="IPR029068">
    <property type="entry name" value="Glyas_Bleomycin-R_OHBP_Dase"/>
</dbReference>
<evidence type="ECO:0000259" key="1">
    <source>
        <dbReference type="PROSITE" id="PS51819"/>
    </source>
</evidence>
<comment type="caution">
    <text evidence="2">The sequence shown here is derived from an EMBL/GenBank/DDBJ whole genome shotgun (WGS) entry which is preliminary data.</text>
</comment>
<name>A0A3B0BJJ8_9BACL</name>
<dbReference type="Proteomes" id="UP000282311">
    <property type="component" value="Unassembled WGS sequence"/>
</dbReference>
<organism evidence="2 3">
    <name type="scientific">Paenibacillus ginsengarvi</name>
    <dbReference type="NCBI Taxonomy" id="400777"/>
    <lineage>
        <taxon>Bacteria</taxon>
        <taxon>Bacillati</taxon>
        <taxon>Bacillota</taxon>
        <taxon>Bacilli</taxon>
        <taxon>Bacillales</taxon>
        <taxon>Paenibacillaceae</taxon>
        <taxon>Paenibacillus</taxon>
    </lineage>
</organism>
<sequence>MAIKRLGSIFIPVGRLEASIEFYAGSLGLTCRGIEDWGEGQRGATLFVSNPQEGAALITLVESAEPVVVPGRPWFNFACSDVEEMHRSLLAQGCRVTELVSWDSPWNRHLMFDVFDPDGHSVNLIEMIPITAPAES</sequence>
<evidence type="ECO:0000313" key="2">
    <source>
        <dbReference type="EMBL" id="RKN71907.1"/>
    </source>
</evidence>
<keyword evidence="3" id="KW-1185">Reference proteome</keyword>
<gene>
    <name evidence="2" type="ORF">D7M11_29200</name>
</gene>
<dbReference type="InterPro" id="IPR037523">
    <property type="entry name" value="VOC_core"/>
</dbReference>